<keyword evidence="4 6" id="KW-1133">Transmembrane helix</keyword>
<gene>
    <name evidence="7" type="ORF">BZL54_16915</name>
</gene>
<dbReference type="PANTHER" id="PTHR12778">
    <property type="entry name" value="SOLUTE CARRIER FAMILY 33 ACETYL-COA TRANSPORTER -RELATED"/>
    <property type="match status" value="1"/>
</dbReference>
<evidence type="ECO:0000313" key="8">
    <source>
        <dbReference type="Proteomes" id="UP000217994"/>
    </source>
</evidence>
<evidence type="ECO:0000313" key="7">
    <source>
        <dbReference type="EMBL" id="PCE31217.1"/>
    </source>
</evidence>
<dbReference type="InterPro" id="IPR011701">
    <property type="entry name" value="MFS"/>
</dbReference>
<feature type="transmembrane region" description="Helical" evidence="6">
    <location>
        <begin position="341"/>
        <end position="361"/>
    </location>
</feature>
<comment type="subcellular location">
    <subcellularLocation>
        <location evidence="1">Membrane</location>
        <topology evidence="1">Multi-pass membrane protein</topology>
    </subcellularLocation>
</comment>
<dbReference type="PANTHER" id="PTHR12778:SF10">
    <property type="entry name" value="MAJOR FACILITATOR SUPERFAMILY DOMAIN-CONTAINING PROTEIN 3"/>
    <property type="match status" value="1"/>
</dbReference>
<feature type="transmembrane region" description="Helical" evidence="6">
    <location>
        <begin position="63"/>
        <end position="80"/>
    </location>
</feature>
<comment type="caution">
    <text evidence="7">The sequence shown here is derived from an EMBL/GenBank/DDBJ whole genome shotgun (WGS) entry which is preliminary data.</text>
</comment>
<sequence length="437" mass="47557">MSKTPHEAPALTAHEDHPGWRAFLNTHMLICVFLGFTSGLPLFTLVYLVQAWLRSEGVELKEIGLFALIQFPYTWKFLWAPLMDRYLPRLPGWRPGRRRGWMLLTQVLVAGAIAALGFVSPRDSIWTVAALTTLVAFFGASSDIVIDAYRRELLRDTEQGLGNAVHVNAYKIAALIPGSLSLILSDHLPWDAVFAFTGAFMLPGIVMTLLVREPEVIGAPPRSLRDAVVLPFREFILRDGWAGALLVIAFIFLFKLGDTMATTLSTSFFLDIGFNKTQIGVIAKTTAFWASLAGGIIGGIWLVKIGIARGLWIFGILQIVSTLGFAWLAKAGAQPVLMAAVYGFETFSTGLTLAAFTAYIASTTDPRYTATQFALFTSLASVPRTLASAASGFIVAKIGWFDYFLVCAALGIPGMLLLFKVAPWGGDARDNGVARAQ</sequence>
<keyword evidence="5 6" id="KW-0472">Membrane</keyword>
<reference evidence="7 8" key="1">
    <citation type="submission" date="2017-01" db="EMBL/GenBank/DDBJ databases">
        <title>Whole-Genome Shotgun Sequencing of Two beta-Proteobacterial Species in Search of the Bulgecin Biosynthetic Cluster.</title>
        <authorList>
            <person name="Horsman M.E."/>
            <person name="Marous D.R."/>
            <person name="Li R."/>
            <person name="Oliver R.A."/>
            <person name="Byun B."/>
            <person name="Emrich S.J."/>
            <person name="Boggess B."/>
            <person name="Townsend C.A."/>
            <person name="Mobashery S."/>
        </authorList>
    </citation>
    <scope>NUCLEOTIDE SEQUENCE [LARGE SCALE GENOMIC DNA]</scope>
    <source>
        <strain evidence="7 8">ATCC 31433</strain>
    </source>
</reference>
<protein>
    <submittedName>
        <fullName evidence="7">AmpG family muropeptide MFS transporter</fullName>
    </submittedName>
</protein>
<keyword evidence="3 6" id="KW-0812">Transmembrane</keyword>
<dbReference type="SUPFAM" id="SSF103473">
    <property type="entry name" value="MFS general substrate transporter"/>
    <property type="match status" value="1"/>
</dbReference>
<dbReference type="GeneID" id="69002306"/>
<dbReference type="Pfam" id="PF07690">
    <property type="entry name" value="MFS_1"/>
    <property type="match status" value="1"/>
</dbReference>
<dbReference type="EMBL" id="MTZU01000051">
    <property type="protein sequence ID" value="PCE31217.1"/>
    <property type="molecule type" value="Genomic_DNA"/>
</dbReference>
<evidence type="ECO:0000256" key="5">
    <source>
        <dbReference type="ARBA" id="ARBA00023136"/>
    </source>
</evidence>
<feature type="transmembrane region" description="Helical" evidence="6">
    <location>
        <begin position="373"/>
        <end position="394"/>
    </location>
</feature>
<name>A0A2A4FDV9_9BURK</name>
<feature type="transmembrane region" description="Helical" evidence="6">
    <location>
        <begin position="277"/>
        <end position="303"/>
    </location>
</feature>
<feature type="transmembrane region" description="Helical" evidence="6">
    <location>
        <begin position="101"/>
        <end position="119"/>
    </location>
</feature>
<feature type="transmembrane region" description="Helical" evidence="6">
    <location>
        <begin position="310"/>
        <end position="329"/>
    </location>
</feature>
<proteinExistence type="predicted"/>
<feature type="transmembrane region" description="Helical" evidence="6">
    <location>
        <begin position="190"/>
        <end position="211"/>
    </location>
</feature>
<dbReference type="RefSeq" id="WP_084906179.1">
    <property type="nucleotide sequence ID" value="NZ_CP020737.1"/>
</dbReference>
<feature type="transmembrane region" description="Helical" evidence="6">
    <location>
        <begin position="29"/>
        <end position="51"/>
    </location>
</feature>
<dbReference type="GO" id="GO:0016020">
    <property type="term" value="C:membrane"/>
    <property type="evidence" value="ECO:0007669"/>
    <property type="project" value="UniProtKB-SubCell"/>
</dbReference>
<dbReference type="CDD" id="cd17486">
    <property type="entry name" value="MFS_AmpG_like"/>
    <property type="match status" value="1"/>
</dbReference>
<evidence type="ECO:0000256" key="1">
    <source>
        <dbReference type="ARBA" id="ARBA00004141"/>
    </source>
</evidence>
<feature type="transmembrane region" description="Helical" evidence="6">
    <location>
        <begin position="400"/>
        <end position="419"/>
    </location>
</feature>
<dbReference type="NCBIfam" id="TIGR00901">
    <property type="entry name" value="2A0125"/>
    <property type="match status" value="1"/>
</dbReference>
<dbReference type="Gene3D" id="1.20.1250.20">
    <property type="entry name" value="MFS general substrate transporter like domains"/>
    <property type="match status" value="2"/>
</dbReference>
<evidence type="ECO:0000256" key="3">
    <source>
        <dbReference type="ARBA" id="ARBA00022692"/>
    </source>
</evidence>
<dbReference type="GO" id="GO:0022857">
    <property type="term" value="F:transmembrane transporter activity"/>
    <property type="evidence" value="ECO:0007669"/>
    <property type="project" value="InterPro"/>
</dbReference>
<evidence type="ECO:0000256" key="2">
    <source>
        <dbReference type="ARBA" id="ARBA00022448"/>
    </source>
</evidence>
<evidence type="ECO:0000256" key="4">
    <source>
        <dbReference type="ARBA" id="ARBA00022989"/>
    </source>
</evidence>
<dbReference type="Proteomes" id="UP000217994">
    <property type="component" value="Unassembled WGS sequence"/>
</dbReference>
<feature type="transmembrane region" description="Helical" evidence="6">
    <location>
        <begin position="125"/>
        <end position="146"/>
    </location>
</feature>
<accession>A0A2A4FDV9</accession>
<feature type="transmembrane region" description="Helical" evidence="6">
    <location>
        <begin position="167"/>
        <end position="184"/>
    </location>
</feature>
<dbReference type="InterPro" id="IPR036259">
    <property type="entry name" value="MFS_trans_sf"/>
</dbReference>
<keyword evidence="2" id="KW-0813">Transport</keyword>
<dbReference type="AlphaFoldDB" id="A0A2A4FDV9"/>
<dbReference type="InterPro" id="IPR004752">
    <property type="entry name" value="AmpG_permease/AT-1"/>
</dbReference>
<evidence type="ECO:0000256" key="6">
    <source>
        <dbReference type="SAM" id="Phobius"/>
    </source>
</evidence>
<organism evidence="7 8">
    <name type="scientific">Burkholderia ubonensis subsp. mesacidophila</name>
    <dbReference type="NCBI Taxonomy" id="265293"/>
    <lineage>
        <taxon>Bacteria</taxon>
        <taxon>Pseudomonadati</taxon>
        <taxon>Pseudomonadota</taxon>
        <taxon>Betaproteobacteria</taxon>
        <taxon>Burkholderiales</taxon>
        <taxon>Burkholderiaceae</taxon>
        <taxon>Burkholderia</taxon>
        <taxon>Burkholderia cepacia complex</taxon>
    </lineage>
</organism>
<feature type="transmembrane region" description="Helical" evidence="6">
    <location>
        <begin position="240"/>
        <end position="257"/>
    </location>
</feature>